<dbReference type="PANTHER" id="PTHR35149:SF1">
    <property type="entry name" value="DUF5655 DOMAIN-CONTAINING PROTEIN"/>
    <property type="match status" value="1"/>
</dbReference>
<proteinExistence type="predicted"/>
<dbReference type="AlphaFoldDB" id="A0A2K8NY53"/>
<accession>A0A2K8NY53</accession>
<gene>
    <name evidence="3" type="ORF">ESOMN_v1c03350</name>
</gene>
<protein>
    <recommendedName>
        <fullName evidence="5">DUF262 domain-containing protein</fullName>
    </recommendedName>
</protein>
<evidence type="ECO:0000259" key="1">
    <source>
        <dbReference type="Pfam" id="PF03235"/>
    </source>
</evidence>
<dbReference type="KEGG" id="esx:ESOMN_v1c03350"/>
<evidence type="ECO:0000313" key="4">
    <source>
        <dbReference type="Proteomes" id="UP000232230"/>
    </source>
</evidence>
<dbReference type="Proteomes" id="UP000232230">
    <property type="component" value="Chromosome"/>
</dbReference>
<dbReference type="InterPro" id="IPR011089">
    <property type="entry name" value="GmrSD_C"/>
</dbReference>
<feature type="domain" description="GmrSD restriction endonucleases C-terminal" evidence="2">
    <location>
        <begin position="649"/>
        <end position="797"/>
    </location>
</feature>
<dbReference type="InterPro" id="IPR004919">
    <property type="entry name" value="GmrSD_N"/>
</dbReference>
<name>A0A2K8NY53_9MOLU</name>
<evidence type="ECO:0008006" key="5">
    <source>
        <dbReference type="Google" id="ProtNLM"/>
    </source>
</evidence>
<organism evidence="3 4">
    <name type="scientific">Williamsoniiplasma somnilux</name>
    <dbReference type="NCBI Taxonomy" id="215578"/>
    <lineage>
        <taxon>Bacteria</taxon>
        <taxon>Bacillati</taxon>
        <taxon>Mycoplasmatota</taxon>
        <taxon>Mollicutes</taxon>
        <taxon>Entomoplasmatales</taxon>
        <taxon>Williamsoniiplasma</taxon>
    </lineage>
</organism>
<sequence length="808" mass="95858">MKTKNFEFIKNLNDKGDILYNLYSEIEENINNINWSFRQKCGIALEGLAKIVLKKPLDKPFLIQQAIEDIRGKQNIPPEIMNSFKTLQLNRNIDSHFFDDGIYKEGTQTINQKINLLRQLFYVSAFMVNEFVDSFDQKAIAFGDFKETPYFENISSNIKEIVEEKGSDKHDDKLILIDKLSIADLLLNKKIFFYIPSYQRSYSWNKEFCEDLIENVLQNGKVNESQFFGSIAIIIEEWKDDNKRIKLIDGQQRITTSLIIFRVIRDLLININQKNLILEDLKDTFGTKAQYKIINDSGNYIEGDALKELIKYDKVPYDEKSQYFKPFKKTNAWKNYTSIFDKLKLLNEEEIEGFYYYYAKKYIFSCIDFKKNREQEMEIFENLNSKGMELSIMDLCKNALFLKIDKKDFEEHEDLIVNLFNKNLNISEYENRLPSEEIEDNKKREIEESFIYTYIVYALKTDKHKRKDRRSMLKFFTQTLSGDNWTINEFEKNINNLGKYFSIFLEVWFGRYKGPDSSLYEFRNYMDVFDKKGALLSLLFYISDLFEKNYDPYIKKIFYKDEKYEKMKNIFFEIEKWSFGVVQYRGGQSSVGATIALTKYIDSIKNRSNYFLELDKYIGKWFGGKVGGFEENDKSIPKISMDFKTPTREEFISSLIEKKLKAPVRKTFLKRIEEYTYNQGNNKKQIEFIDPSIEHIIPQTLSREWKKYLVENSENEYNESNIEEISTNKIDMIGNLLIFDSSENTKISNKIFSDKQRWYKKSNSMSARNINIVDNFNLTNIEVFSLKQLDHRTEALATLLADTIYKYE</sequence>
<keyword evidence="4" id="KW-1185">Reference proteome</keyword>
<evidence type="ECO:0000313" key="3">
    <source>
        <dbReference type="EMBL" id="ATZ18717.1"/>
    </source>
</evidence>
<dbReference type="RefSeq" id="WP_024863240.1">
    <property type="nucleotide sequence ID" value="NZ_CP024965.1"/>
</dbReference>
<dbReference type="Pfam" id="PF07510">
    <property type="entry name" value="GmrSD_C"/>
    <property type="match status" value="1"/>
</dbReference>
<dbReference type="EMBL" id="CP024965">
    <property type="protein sequence ID" value="ATZ18717.1"/>
    <property type="molecule type" value="Genomic_DNA"/>
</dbReference>
<reference evidence="3 4" key="1">
    <citation type="submission" date="2017-11" db="EMBL/GenBank/DDBJ databases">
        <title>Genome sequence of Entomoplasma somnilux PYAN-1 (ATCC 49194).</title>
        <authorList>
            <person name="Lo W.-S."/>
            <person name="Gasparich G.E."/>
            <person name="Kuo C.-H."/>
        </authorList>
    </citation>
    <scope>NUCLEOTIDE SEQUENCE [LARGE SCALE GENOMIC DNA]</scope>
    <source>
        <strain evidence="3 4">PYAN-1</strain>
    </source>
</reference>
<dbReference type="Pfam" id="PF03235">
    <property type="entry name" value="GmrSD_N"/>
    <property type="match status" value="1"/>
</dbReference>
<feature type="domain" description="GmrSD restriction endonucleases N-terminal" evidence="1">
    <location>
        <begin position="182"/>
        <end position="401"/>
    </location>
</feature>
<dbReference type="PANTHER" id="PTHR35149">
    <property type="entry name" value="SLL5132 PROTEIN"/>
    <property type="match status" value="1"/>
</dbReference>
<evidence type="ECO:0000259" key="2">
    <source>
        <dbReference type="Pfam" id="PF07510"/>
    </source>
</evidence>